<keyword evidence="9 11" id="KW-0057">Aromatic amino acid biosynthesis</keyword>
<dbReference type="PROSITE" id="PS01128">
    <property type="entry name" value="SHIKIMATE_KINASE"/>
    <property type="match status" value="1"/>
</dbReference>
<dbReference type="UniPathway" id="UPA00053">
    <property type="reaction ID" value="UER00088"/>
</dbReference>
<feature type="binding site" evidence="11">
    <location>
        <position position="120"/>
    </location>
    <ligand>
        <name>ATP</name>
        <dbReference type="ChEBI" id="CHEBI:30616"/>
    </ligand>
</feature>
<dbReference type="HAMAP" id="MF_00109">
    <property type="entry name" value="Shikimate_kinase"/>
    <property type="match status" value="1"/>
</dbReference>
<dbReference type="GO" id="GO:0008652">
    <property type="term" value="P:amino acid biosynthetic process"/>
    <property type="evidence" value="ECO:0007669"/>
    <property type="project" value="UniProtKB-KW"/>
</dbReference>
<name>A0A841HIG3_9GAMM</name>
<feature type="binding site" evidence="11">
    <location>
        <position position="36"/>
    </location>
    <ligand>
        <name>substrate</name>
    </ligand>
</feature>
<keyword evidence="11" id="KW-0479">Metal-binding</keyword>
<evidence type="ECO:0000256" key="8">
    <source>
        <dbReference type="ARBA" id="ARBA00022840"/>
    </source>
</evidence>
<dbReference type="PANTHER" id="PTHR21087">
    <property type="entry name" value="SHIKIMATE KINASE"/>
    <property type="match status" value="1"/>
</dbReference>
<evidence type="ECO:0000256" key="7">
    <source>
        <dbReference type="ARBA" id="ARBA00022777"/>
    </source>
</evidence>
<comment type="cofactor">
    <cofactor evidence="11">
        <name>Mg(2+)</name>
        <dbReference type="ChEBI" id="CHEBI:18420"/>
    </cofactor>
    <text evidence="11">Binds 1 Mg(2+) ion per subunit.</text>
</comment>
<evidence type="ECO:0000313" key="13">
    <source>
        <dbReference type="Proteomes" id="UP000588068"/>
    </source>
</evidence>
<dbReference type="CDD" id="cd00464">
    <property type="entry name" value="SK"/>
    <property type="match status" value="1"/>
</dbReference>
<dbReference type="InterPro" id="IPR000623">
    <property type="entry name" value="Shikimate_kinase/TSH1"/>
</dbReference>
<organism evidence="12 13">
    <name type="scientific">Povalibacter uvarum</name>
    <dbReference type="NCBI Taxonomy" id="732238"/>
    <lineage>
        <taxon>Bacteria</taxon>
        <taxon>Pseudomonadati</taxon>
        <taxon>Pseudomonadota</taxon>
        <taxon>Gammaproteobacteria</taxon>
        <taxon>Steroidobacterales</taxon>
        <taxon>Steroidobacteraceae</taxon>
        <taxon>Povalibacter</taxon>
    </lineage>
</organism>
<keyword evidence="4 11" id="KW-0028">Amino-acid biosynthesis</keyword>
<feature type="binding site" evidence="11">
    <location>
        <position position="156"/>
    </location>
    <ligand>
        <name>ATP</name>
        <dbReference type="ChEBI" id="CHEBI:30616"/>
    </ligand>
</feature>
<feature type="binding site" evidence="11">
    <location>
        <position position="82"/>
    </location>
    <ligand>
        <name>substrate</name>
    </ligand>
</feature>
<evidence type="ECO:0000313" key="12">
    <source>
        <dbReference type="EMBL" id="MBB6092981.1"/>
    </source>
</evidence>
<comment type="subcellular location">
    <subcellularLocation>
        <location evidence="11">Cytoplasm</location>
    </subcellularLocation>
</comment>
<keyword evidence="6 11" id="KW-0547">Nucleotide-binding</keyword>
<dbReference type="EC" id="2.7.1.71" evidence="3 11"/>
<reference evidence="12 13" key="1">
    <citation type="submission" date="2020-08" db="EMBL/GenBank/DDBJ databases">
        <title>Genomic Encyclopedia of Type Strains, Phase IV (KMG-IV): sequencing the most valuable type-strain genomes for metagenomic binning, comparative biology and taxonomic classification.</title>
        <authorList>
            <person name="Goeker M."/>
        </authorList>
    </citation>
    <scope>NUCLEOTIDE SEQUENCE [LARGE SCALE GENOMIC DNA]</scope>
    <source>
        <strain evidence="12 13">DSM 26723</strain>
    </source>
</reference>
<evidence type="ECO:0000256" key="10">
    <source>
        <dbReference type="ARBA" id="ARBA00048567"/>
    </source>
</evidence>
<keyword evidence="7 11" id="KW-0418">Kinase</keyword>
<feature type="binding site" evidence="11">
    <location>
        <position position="139"/>
    </location>
    <ligand>
        <name>substrate</name>
    </ligand>
</feature>
<feature type="binding site" evidence="11">
    <location>
        <begin position="14"/>
        <end position="19"/>
    </location>
    <ligand>
        <name>ATP</name>
        <dbReference type="ChEBI" id="CHEBI:30616"/>
    </ligand>
</feature>
<gene>
    <name evidence="11" type="primary">aroK</name>
    <name evidence="12" type="ORF">HNQ60_001859</name>
</gene>
<feature type="binding site" evidence="11">
    <location>
        <position position="18"/>
    </location>
    <ligand>
        <name>Mg(2+)</name>
        <dbReference type="ChEBI" id="CHEBI:18420"/>
    </ligand>
</feature>
<evidence type="ECO:0000256" key="6">
    <source>
        <dbReference type="ARBA" id="ARBA00022741"/>
    </source>
</evidence>
<dbReference type="GO" id="GO:0009073">
    <property type="term" value="P:aromatic amino acid family biosynthetic process"/>
    <property type="evidence" value="ECO:0007669"/>
    <property type="project" value="UniProtKB-KW"/>
</dbReference>
<feature type="binding site" evidence="11">
    <location>
        <position position="60"/>
    </location>
    <ligand>
        <name>substrate</name>
    </ligand>
</feature>
<comment type="pathway">
    <text evidence="1 11">Metabolic intermediate biosynthesis; chorismate biosynthesis; chorismate from D-erythrose 4-phosphate and phosphoenolpyruvate: step 5/7.</text>
</comment>
<dbReference type="InterPro" id="IPR027417">
    <property type="entry name" value="P-loop_NTPase"/>
</dbReference>
<evidence type="ECO:0000256" key="2">
    <source>
        <dbReference type="ARBA" id="ARBA00006997"/>
    </source>
</evidence>
<comment type="similarity">
    <text evidence="2 11">Belongs to the shikimate kinase family.</text>
</comment>
<comment type="caution">
    <text evidence="12">The sequence shown here is derived from an EMBL/GenBank/DDBJ whole genome shotgun (WGS) entry which is preliminary data.</text>
</comment>
<evidence type="ECO:0000256" key="11">
    <source>
        <dbReference type="HAMAP-Rule" id="MF_00109"/>
    </source>
</evidence>
<dbReference type="GO" id="GO:0009423">
    <property type="term" value="P:chorismate biosynthetic process"/>
    <property type="evidence" value="ECO:0007669"/>
    <property type="project" value="UniProtKB-UniRule"/>
</dbReference>
<keyword evidence="5 11" id="KW-0808">Transferase</keyword>
<dbReference type="GO" id="GO:0000287">
    <property type="term" value="F:magnesium ion binding"/>
    <property type="evidence" value="ECO:0007669"/>
    <property type="project" value="UniProtKB-UniRule"/>
</dbReference>
<evidence type="ECO:0000256" key="1">
    <source>
        <dbReference type="ARBA" id="ARBA00004842"/>
    </source>
</evidence>
<dbReference type="Pfam" id="PF01202">
    <property type="entry name" value="SKI"/>
    <property type="match status" value="1"/>
</dbReference>
<dbReference type="Gene3D" id="3.40.50.300">
    <property type="entry name" value="P-loop containing nucleotide triphosphate hydrolases"/>
    <property type="match status" value="1"/>
</dbReference>
<dbReference type="GO" id="GO:0005524">
    <property type="term" value="F:ATP binding"/>
    <property type="evidence" value="ECO:0007669"/>
    <property type="project" value="UniProtKB-UniRule"/>
</dbReference>
<dbReference type="InterPro" id="IPR023000">
    <property type="entry name" value="Shikimate_kinase_CS"/>
</dbReference>
<dbReference type="NCBIfam" id="NF003456">
    <property type="entry name" value="PRK05057.1"/>
    <property type="match status" value="1"/>
</dbReference>
<keyword evidence="11" id="KW-0963">Cytoplasm</keyword>
<comment type="catalytic activity">
    <reaction evidence="10 11">
        <text>shikimate + ATP = 3-phosphoshikimate + ADP + H(+)</text>
        <dbReference type="Rhea" id="RHEA:13121"/>
        <dbReference type="ChEBI" id="CHEBI:15378"/>
        <dbReference type="ChEBI" id="CHEBI:30616"/>
        <dbReference type="ChEBI" id="CHEBI:36208"/>
        <dbReference type="ChEBI" id="CHEBI:145989"/>
        <dbReference type="ChEBI" id="CHEBI:456216"/>
        <dbReference type="EC" id="2.7.1.71"/>
    </reaction>
</comment>
<dbReference type="SUPFAM" id="SSF52540">
    <property type="entry name" value="P-loop containing nucleoside triphosphate hydrolases"/>
    <property type="match status" value="1"/>
</dbReference>
<keyword evidence="13" id="KW-1185">Reference proteome</keyword>
<evidence type="ECO:0000256" key="5">
    <source>
        <dbReference type="ARBA" id="ARBA00022679"/>
    </source>
</evidence>
<keyword evidence="11" id="KW-0460">Magnesium</keyword>
<dbReference type="InterPro" id="IPR031322">
    <property type="entry name" value="Shikimate/glucono_kinase"/>
</dbReference>
<evidence type="ECO:0000256" key="9">
    <source>
        <dbReference type="ARBA" id="ARBA00023141"/>
    </source>
</evidence>
<comment type="function">
    <text evidence="11">Catalyzes the specific phosphorylation of the 3-hydroxyl group of shikimic acid using ATP as a cosubstrate.</text>
</comment>
<dbReference type="AlphaFoldDB" id="A0A841HIG3"/>
<dbReference type="Proteomes" id="UP000588068">
    <property type="component" value="Unassembled WGS sequence"/>
</dbReference>
<proteinExistence type="inferred from homology"/>
<dbReference type="GO" id="GO:0005829">
    <property type="term" value="C:cytosol"/>
    <property type="evidence" value="ECO:0007669"/>
    <property type="project" value="TreeGrafter"/>
</dbReference>
<accession>A0A841HIG3</accession>
<keyword evidence="8 11" id="KW-0067">ATP-binding</keyword>
<evidence type="ECO:0000256" key="4">
    <source>
        <dbReference type="ARBA" id="ARBA00022605"/>
    </source>
</evidence>
<dbReference type="EMBL" id="JACHHZ010000002">
    <property type="protein sequence ID" value="MBB6092981.1"/>
    <property type="molecule type" value="Genomic_DNA"/>
</dbReference>
<dbReference type="RefSeq" id="WP_184330916.1">
    <property type="nucleotide sequence ID" value="NZ_JACHHZ010000002.1"/>
</dbReference>
<comment type="subunit">
    <text evidence="11">Monomer.</text>
</comment>
<dbReference type="PANTHER" id="PTHR21087:SF16">
    <property type="entry name" value="SHIKIMATE KINASE 1, CHLOROPLASTIC"/>
    <property type="match status" value="1"/>
</dbReference>
<sequence>MSEISNVYLIGPMGSGKTAVGRQLARLLHLSFYDSDVEIERRTGVDIPYIFEKEGEAGFRDRECEVIDSLTQLQNVVVATGGGAVLRDQNRTCLAQRGRVVYLKTGIAQQLERTRHGRQRPLLYTDDPETRLRELMAQRAPLYESLASITVETDGRHVRTVADEIVQLLRDPVLT</sequence>
<dbReference type="GO" id="GO:0004765">
    <property type="term" value="F:shikimate kinase activity"/>
    <property type="evidence" value="ECO:0007669"/>
    <property type="project" value="UniProtKB-UniRule"/>
</dbReference>
<evidence type="ECO:0000256" key="3">
    <source>
        <dbReference type="ARBA" id="ARBA00012154"/>
    </source>
</evidence>
<protein>
    <recommendedName>
        <fullName evidence="3 11">Shikimate kinase</fullName>
        <shortName evidence="11">SK</shortName>
        <ecNumber evidence="3 11">2.7.1.71</ecNumber>
    </recommendedName>
</protein>
<dbReference type="PRINTS" id="PR01100">
    <property type="entry name" value="SHIKIMTKNASE"/>
</dbReference>